<evidence type="ECO:0000256" key="5">
    <source>
        <dbReference type="ARBA" id="ARBA00022729"/>
    </source>
</evidence>
<dbReference type="FunFam" id="1.10.510.10:FF:000060">
    <property type="entry name" value="G-type lectin S-receptor-like serine/threonine-protein kinase"/>
    <property type="match status" value="1"/>
</dbReference>
<feature type="chain" id="PRO_5041738177" description="Receptor-like serine/threonine-protein kinase" evidence="17">
    <location>
        <begin position="46"/>
        <end position="779"/>
    </location>
</feature>
<name>A0AA88RIS9_9ASTE</name>
<dbReference type="CDD" id="cd00054">
    <property type="entry name" value="EGF_CA"/>
    <property type="match status" value="1"/>
</dbReference>
<evidence type="ECO:0000256" key="3">
    <source>
        <dbReference type="ARBA" id="ARBA00022679"/>
    </source>
</evidence>
<keyword evidence="9 16" id="KW-1133">Transmembrane helix</keyword>
<evidence type="ECO:0000256" key="9">
    <source>
        <dbReference type="ARBA" id="ARBA00022989"/>
    </source>
</evidence>
<evidence type="ECO:0000259" key="18">
    <source>
        <dbReference type="PROSITE" id="PS50011"/>
    </source>
</evidence>
<dbReference type="InterPro" id="IPR003609">
    <property type="entry name" value="Pan_app"/>
</dbReference>
<keyword evidence="22" id="KW-1185">Reference proteome</keyword>
<evidence type="ECO:0000256" key="1">
    <source>
        <dbReference type="ARBA" id="ARBA00004479"/>
    </source>
</evidence>
<dbReference type="Pfam" id="PF11883">
    <property type="entry name" value="DUF3403"/>
    <property type="match status" value="1"/>
</dbReference>
<evidence type="ECO:0000256" key="12">
    <source>
        <dbReference type="ARBA" id="ARBA00023180"/>
    </source>
</evidence>
<dbReference type="SMART" id="SM00108">
    <property type="entry name" value="B_lectin"/>
    <property type="match status" value="1"/>
</dbReference>
<dbReference type="PROSITE" id="PS50948">
    <property type="entry name" value="PAN"/>
    <property type="match status" value="1"/>
</dbReference>
<dbReference type="AlphaFoldDB" id="A0AA88RIS9"/>
<dbReference type="InterPro" id="IPR024171">
    <property type="entry name" value="SRK-like_kinase"/>
</dbReference>
<evidence type="ECO:0000256" key="17">
    <source>
        <dbReference type="SAM" id="SignalP"/>
    </source>
</evidence>
<dbReference type="SUPFAM" id="SSF56112">
    <property type="entry name" value="Protein kinase-like (PK-like)"/>
    <property type="match status" value="1"/>
</dbReference>
<dbReference type="InterPro" id="IPR036426">
    <property type="entry name" value="Bulb-type_lectin_dom_sf"/>
</dbReference>
<keyword evidence="7 15" id="KW-0418">Kinase</keyword>
<dbReference type="SMART" id="SM00473">
    <property type="entry name" value="PAN_AP"/>
    <property type="match status" value="1"/>
</dbReference>
<keyword evidence="10 16" id="KW-0472">Membrane</keyword>
<keyword evidence="12" id="KW-0325">Glycoprotein</keyword>
<feature type="signal peptide" evidence="17">
    <location>
        <begin position="1"/>
        <end position="45"/>
    </location>
</feature>
<dbReference type="GO" id="GO:0016020">
    <property type="term" value="C:membrane"/>
    <property type="evidence" value="ECO:0007669"/>
    <property type="project" value="UniProtKB-SubCell"/>
</dbReference>
<keyword evidence="3 15" id="KW-0808">Transferase</keyword>
<comment type="catalytic activity">
    <reaction evidence="13 15">
        <text>L-threonyl-[protein] + ATP = O-phospho-L-threonyl-[protein] + ADP + H(+)</text>
        <dbReference type="Rhea" id="RHEA:46608"/>
        <dbReference type="Rhea" id="RHEA-COMP:11060"/>
        <dbReference type="Rhea" id="RHEA-COMP:11605"/>
        <dbReference type="ChEBI" id="CHEBI:15378"/>
        <dbReference type="ChEBI" id="CHEBI:30013"/>
        <dbReference type="ChEBI" id="CHEBI:30616"/>
        <dbReference type="ChEBI" id="CHEBI:61977"/>
        <dbReference type="ChEBI" id="CHEBI:456216"/>
        <dbReference type="EC" id="2.7.11.1"/>
    </reaction>
</comment>
<dbReference type="EC" id="2.7.11.1" evidence="15"/>
<feature type="domain" description="Protein kinase" evidence="18">
    <location>
        <begin position="473"/>
        <end position="752"/>
    </location>
</feature>
<evidence type="ECO:0000256" key="16">
    <source>
        <dbReference type="SAM" id="Phobius"/>
    </source>
</evidence>
<dbReference type="Gene3D" id="3.30.200.20">
    <property type="entry name" value="Phosphorylase Kinase, domain 1"/>
    <property type="match status" value="1"/>
</dbReference>
<dbReference type="InterPro" id="IPR011009">
    <property type="entry name" value="Kinase-like_dom_sf"/>
</dbReference>
<dbReference type="SUPFAM" id="SSF51110">
    <property type="entry name" value="alpha-D-mannose-specific plant lectins"/>
    <property type="match status" value="1"/>
</dbReference>
<dbReference type="Proteomes" id="UP001187471">
    <property type="component" value="Unassembled WGS sequence"/>
</dbReference>
<comment type="caution">
    <text evidence="21">The sequence shown here is derived from an EMBL/GenBank/DDBJ whole genome shotgun (WGS) entry which is preliminary data.</text>
</comment>
<keyword evidence="2 15" id="KW-0723">Serine/threonine-protein kinase</keyword>
<dbReference type="CDD" id="cd00028">
    <property type="entry name" value="B_lectin"/>
    <property type="match status" value="1"/>
</dbReference>
<dbReference type="InterPro" id="IPR008271">
    <property type="entry name" value="Ser/Thr_kinase_AS"/>
</dbReference>
<dbReference type="GO" id="GO:0005524">
    <property type="term" value="F:ATP binding"/>
    <property type="evidence" value="ECO:0007669"/>
    <property type="project" value="UniProtKB-KW"/>
</dbReference>
<organism evidence="21 22">
    <name type="scientific">Escallonia rubra</name>
    <dbReference type="NCBI Taxonomy" id="112253"/>
    <lineage>
        <taxon>Eukaryota</taxon>
        <taxon>Viridiplantae</taxon>
        <taxon>Streptophyta</taxon>
        <taxon>Embryophyta</taxon>
        <taxon>Tracheophyta</taxon>
        <taxon>Spermatophyta</taxon>
        <taxon>Magnoliopsida</taxon>
        <taxon>eudicotyledons</taxon>
        <taxon>Gunneridae</taxon>
        <taxon>Pentapetalae</taxon>
        <taxon>asterids</taxon>
        <taxon>campanulids</taxon>
        <taxon>Escalloniales</taxon>
        <taxon>Escalloniaceae</taxon>
        <taxon>Escallonia</taxon>
    </lineage>
</organism>
<evidence type="ECO:0000256" key="6">
    <source>
        <dbReference type="ARBA" id="ARBA00022741"/>
    </source>
</evidence>
<dbReference type="PANTHER" id="PTHR32444:SF198">
    <property type="entry name" value="BULB-TYPE LECTIN DOMAIN-CONTAINING PROTEIN"/>
    <property type="match status" value="1"/>
</dbReference>
<feature type="domain" description="Bulb-type lectin" evidence="19">
    <location>
        <begin position="46"/>
        <end position="166"/>
    </location>
</feature>
<dbReference type="Pfam" id="PF08276">
    <property type="entry name" value="PAN_2"/>
    <property type="match status" value="1"/>
</dbReference>
<keyword evidence="4 16" id="KW-0812">Transmembrane</keyword>
<dbReference type="Pfam" id="PF00954">
    <property type="entry name" value="S_locus_glycop"/>
    <property type="match status" value="1"/>
</dbReference>
<dbReference type="InterPro" id="IPR001480">
    <property type="entry name" value="Bulb-type_lectin_dom"/>
</dbReference>
<dbReference type="Gene3D" id="1.10.510.10">
    <property type="entry name" value="Transferase(Phosphotransferase) domain 1"/>
    <property type="match status" value="1"/>
</dbReference>
<dbReference type="InterPro" id="IPR000858">
    <property type="entry name" value="S_locus_glycoprot_dom"/>
</dbReference>
<feature type="domain" description="Apple" evidence="20">
    <location>
        <begin position="358"/>
        <end position="439"/>
    </location>
</feature>
<dbReference type="PANTHER" id="PTHR32444">
    <property type="entry name" value="BULB-TYPE LECTIN DOMAIN-CONTAINING PROTEIN"/>
    <property type="match status" value="1"/>
</dbReference>
<proteinExistence type="inferred from homology"/>
<protein>
    <recommendedName>
        <fullName evidence="15">Receptor-like serine/threonine-protein kinase</fullName>
        <ecNumber evidence="15">2.7.11.1</ecNumber>
    </recommendedName>
</protein>
<keyword evidence="8 15" id="KW-0067">ATP-binding</keyword>
<dbReference type="EMBL" id="JAVXUO010001000">
    <property type="protein sequence ID" value="KAK2987267.1"/>
    <property type="molecule type" value="Genomic_DNA"/>
</dbReference>
<dbReference type="Pfam" id="PF07714">
    <property type="entry name" value="PK_Tyr_Ser-Thr"/>
    <property type="match status" value="1"/>
</dbReference>
<dbReference type="Gene3D" id="2.90.10.10">
    <property type="entry name" value="Bulb-type lectin domain"/>
    <property type="match status" value="1"/>
</dbReference>
<dbReference type="CDD" id="cd01098">
    <property type="entry name" value="PAN_AP_plant"/>
    <property type="match status" value="1"/>
</dbReference>
<evidence type="ECO:0000313" key="21">
    <source>
        <dbReference type="EMBL" id="KAK2987267.1"/>
    </source>
</evidence>
<keyword evidence="6 15" id="KW-0547">Nucleotide-binding</keyword>
<dbReference type="InterPro" id="IPR021820">
    <property type="entry name" value="S-locus_recpt_kinase_C"/>
</dbReference>
<evidence type="ECO:0000259" key="19">
    <source>
        <dbReference type="PROSITE" id="PS50927"/>
    </source>
</evidence>
<dbReference type="Pfam" id="PF01453">
    <property type="entry name" value="B_lectin"/>
    <property type="match status" value="1"/>
</dbReference>
<evidence type="ECO:0000256" key="4">
    <source>
        <dbReference type="ARBA" id="ARBA00022692"/>
    </source>
</evidence>
<evidence type="ECO:0000256" key="10">
    <source>
        <dbReference type="ARBA" id="ARBA00023136"/>
    </source>
</evidence>
<evidence type="ECO:0000256" key="13">
    <source>
        <dbReference type="ARBA" id="ARBA00047899"/>
    </source>
</evidence>
<gene>
    <name evidence="21" type="ORF">RJ640_017570</name>
</gene>
<keyword evidence="11" id="KW-1015">Disulfide bond</keyword>
<dbReference type="PROSITE" id="PS50011">
    <property type="entry name" value="PROTEIN_KINASE_DOM"/>
    <property type="match status" value="1"/>
</dbReference>
<evidence type="ECO:0000259" key="20">
    <source>
        <dbReference type="PROSITE" id="PS50948"/>
    </source>
</evidence>
<evidence type="ECO:0000256" key="14">
    <source>
        <dbReference type="ARBA" id="ARBA00048679"/>
    </source>
</evidence>
<dbReference type="PROSITE" id="PS00108">
    <property type="entry name" value="PROTEIN_KINASE_ST"/>
    <property type="match status" value="1"/>
</dbReference>
<reference evidence="21" key="1">
    <citation type="submission" date="2022-12" db="EMBL/GenBank/DDBJ databases">
        <title>Draft genome assemblies for two species of Escallonia (Escalloniales).</title>
        <authorList>
            <person name="Chanderbali A."/>
            <person name="Dervinis C."/>
            <person name="Anghel I."/>
            <person name="Soltis D."/>
            <person name="Soltis P."/>
            <person name="Zapata F."/>
        </authorList>
    </citation>
    <scope>NUCLEOTIDE SEQUENCE</scope>
    <source>
        <strain evidence="21">UCBG92.1500</strain>
        <tissue evidence="21">Leaf</tissue>
    </source>
</reference>
<dbReference type="PIRSF" id="PIRSF000641">
    <property type="entry name" value="SRK"/>
    <property type="match status" value="1"/>
</dbReference>
<evidence type="ECO:0000256" key="2">
    <source>
        <dbReference type="ARBA" id="ARBA00022527"/>
    </source>
</evidence>
<evidence type="ECO:0000256" key="11">
    <source>
        <dbReference type="ARBA" id="ARBA00023157"/>
    </source>
</evidence>
<keyword evidence="5 17" id="KW-0732">Signal</keyword>
<accession>A0AA88RIS9</accession>
<feature type="transmembrane region" description="Helical" evidence="16">
    <location>
        <begin position="451"/>
        <end position="472"/>
    </location>
</feature>
<sequence>MKKLDFVHGKAKKHSTSFNTSTISMSFLQPFCLLLLCFSLKYCCCTDTFTSNQFIRNNETIASNGNSFKLGFFSPVNTTNLYVGIYYNVPLITAVWVANREKPINDSSGLFAIAEDGNLVVLNGQKQIMWSTNISDYRGNSSAQLLDTGNLVLRDNSSGRILWQSFEHPSDSFVQKMKLGTQIGTDEKYVMTSWKSPTDPSIGSFSAGVGPLNIPQVFVWNGSYPHWRSGPWNGQIFIGIPNMETVYNNGFNFVDDKEGSAYLTFTYANESTITYFSLNSGGTLVQKYWNDGKQDWQVTWSAPRNDCDLYGKCGLFGSCHLSGSPICTCLKGFEPKNLEEWNRGNWTSGCVRTMNLQCDRNNTEDKEDGFLKLTNMKLPDFGVWSNAPEGECGSQCFHNCSCIAYAYYTGIGCMHWTHGLIDIQKFSGHTGATLYLRVAYTELDKKKSMKVFIVITVILGSTAIAICAYFFWMRIRRKRGTKQQSERYLMKEGDAYPKYSNEGLPGDKGQEVAVKRLSRSSGQGLEEFMNEVVVISKLQHRNLVRILGCCVEKEEKMLVYEYMPNGSLDTFLFDQQEKVHLDWSKRINIIEGIGRGLLYLHRDSRLKIIHRDLKASNILLDEELNPKISDFGMARIFGGNQDQANTRRVVGTYGYMAPEYAMGGRFSEKSDVFSFGVLLLEIAWKLWNEQKVLELMDPRICDPSFKTEIWRYVNVGLLCVQDFAQDRPTVSTVLSMLSSEIADLPTPKQPAFTERLPSAETSQNTRSVNNVTVTIVEGR</sequence>
<dbReference type="GO" id="GO:0048544">
    <property type="term" value="P:recognition of pollen"/>
    <property type="evidence" value="ECO:0007669"/>
    <property type="project" value="InterPro"/>
</dbReference>
<dbReference type="PROSITE" id="PS50927">
    <property type="entry name" value="BULB_LECTIN"/>
    <property type="match status" value="1"/>
</dbReference>
<evidence type="ECO:0000256" key="8">
    <source>
        <dbReference type="ARBA" id="ARBA00022840"/>
    </source>
</evidence>
<dbReference type="SMART" id="SM00220">
    <property type="entry name" value="S_TKc"/>
    <property type="match status" value="1"/>
</dbReference>
<evidence type="ECO:0000256" key="7">
    <source>
        <dbReference type="ARBA" id="ARBA00022777"/>
    </source>
</evidence>
<comment type="similarity">
    <text evidence="15">Belongs to the protein kinase superfamily. Ser/Thr protein kinase family.</text>
</comment>
<dbReference type="InterPro" id="IPR000719">
    <property type="entry name" value="Prot_kinase_dom"/>
</dbReference>
<evidence type="ECO:0000313" key="22">
    <source>
        <dbReference type="Proteomes" id="UP001187471"/>
    </source>
</evidence>
<dbReference type="GO" id="GO:0004674">
    <property type="term" value="F:protein serine/threonine kinase activity"/>
    <property type="evidence" value="ECO:0007669"/>
    <property type="project" value="UniProtKB-KW"/>
</dbReference>
<evidence type="ECO:0000256" key="15">
    <source>
        <dbReference type="PIRNR" id="PIRNR000641"/>
    </source>
</evidence>
<dbReference type="FunFam" id="2.90.10.10:FF:000001">
    <property type="entry name" value="G-type lectin S-receptor-like serine/threonine-protein kinase"/>
    <property type="match status" value="1"/>
</dbReference>
<dbReference type="FunFam" id="3.30.200.20:FF:000924">
    <property type="entry name" value="Uncharacterized protein"/>
    <property type="match status" value="1"/>
</dbReference>
<dbReference type="InterPro" id="IPR001245">
    <property type="entry name" value="Ser-Thr/Tyr_kinase_cat_dom"/>
</dbReference>
<comment type="subcellular location">
    <subcellularLocation>
        <location evidence="1">Membrane</location>
        <topology evidence="1">Single-pass type I membrane protein</topology>
    </subcellularLocation>
</comment>
<comment type="catalytic activity">
    <reaction evidence="14 15">
        <text>L-seryl-[protein] + ATP = O-phospho-L-seryl-[protein] + ADP + H(+)</text>
        <dbReference type="Rhea" id="RHEA:17989"/>
        <dbReference type="Rhea" id="RHEA-COMP:9863"/>
        <dbReference type="Rhea" id="RHEA-COMP:11604"/>
        <dbReference type="ChEBI" id="CHEBI:15378"/>
        <dbReference type="ChEBI" id="CHEBI:29999"/>
        <dbReference type="ChEBI" id="CHEBI:30616"/>
        <dbReference type="ChEBI" id="CHEBI:83421"/>
        <dbReference type="ChEBI" id="CHEBI:456216"/>
        <dbReference type="EC" id="2.7.11.1"/>
    </reaction>
</comment>